<dbReference type="InterPro" id="IPR011009">
    <property type="entry name" value="Kinase-like_dom_sf"/>
</dbReference>
<reference evidence="3" key="2">
    <citation type="submission" date="2019-10" db="EMBL/GenBank/DDBJ databases">
        <authorList>
            <consortium name="NCBI Genome Project"/>
        </authorList>
    </citation>
    <scope>NUCLEOTIDE SEQUENCE</scope>
    <source>
        <strain evidence="3">NI907</strain>
    </source>
</reference>
<dbReference type="SUPFAM" id="SSF56112">
    <property type="entry name" value="Protein kinase-like (PK-like)"/>
    <property type="match status" value="1"/>
</dbReference>
<name>A0A6P8BM95_PYRGI</name>
<feature type="region of interest" description="Disordered" evidence="1">
    <location>
        <begin position="52"/>
        <end position="74"/>
    </location>
</feature>
<evidence type="ECO:0000256" key="1">
    <source>
        <dbReference type="SAM" id="MobiDB-lite"/>
    </source>
</evidence>
<evidence type="ECO:0008006" key="4">
    <source>
        <dbReference type="Google" id="ProtNLM"/>
    </source>
</evidence>
<sequence length="375" mass="41008">MSNPSNQKKYWVIFYQDAKQWMHIFHSSLRSGKSFQAQVVVRYVGEKNKLTGEASVRKRPEDKHDSEGRGALRNEADNLASLERDLKGKGSSLGDAHIAELLRKTDRASKDAPHSVINVEASYWKLYNLGSLHGVLLKLRSHDAARSTLPAVAARVAGHMLIAIKSSLVTPERGLLHNDIVSGNVFVHFPPGGNEKLPDFYLGDWGDSKTENRPRWRVAGVRESLKSLDRILGEIKQLQTAESTVYDQLSGVLNSIFTEAPNSDQLLLAFLAKRLEKAVETAAQLEKTALEAVAGSIDSVTAILKSFVIVPEPARYRTVEEAEAVVEAKQLRGCTLQLVENGKIDFRKGQVPGGSDSSSSSDSSIADLVGDLAGL</sequence>
<reference evidence="3" key="1">
    <citation type="journal article" date="2019" name="Mol. Biol. Evol.">
        <title>Blast fungal genomes show frequent chromosomal changes, gene gains and losses, and effector gene turnover.</title>
        <authorList>
            <person name="Gomez Luciano L.B."/>
            <person name="Jason Tsai I."/>
            <person name="Chuma I."/>
            <person name="Tosa Y."/>
            <person name="Chen Y.H."/>
            <person name="Li J.Y."/>
            <person name="Li M.Y."/>
            <person name="Jade Lu M.Y."/>
            <person name="Nakayashiki H."/>
            <person name="Li W.H."/>
        </authorList>
    </citation>
    <scope>NUCLEOTIDE SEQUENCE</scope>
    <source>
        <strain evidence="3">NI907</strain>
    </source>
</reference>
<organism evidence="2 3">
    <name type="scientific">Pyricularia grisea</name>
    <name type="common">Crabgrass-specific blast fungus</name>
    <name type="synonym">Magnaporthe grisea</name>
    <dbReference type="NCBI Taxonomy" id="148305"/>
    <lineage>
        <taxon>Eukaryota</taxon>
        <taxon>Fungi</taxon>
        <taxon>Dikarya</taxon>
        <taxon>Ascomycota</taxon>
        <taxon>Pezizomycotina</taxon>
        <taxon>Sordariomycetes</taxon>
        <taxon>Sordariomycetidae</taxon>
        <taxon>Magnaporthales</taxon>
        <taxon>Pyriculariaceae</taxon>
        <taxon>Pyricularia</taxon>
    </lineage>
</organism>
<dbReference type="GeneID" id="41955645"/>
<dbReference type="RefSeq" id="XP_030988177.1">
    <property type="nucleotide sequence ID" value="XM_031120731.1"/>
</dbReference>
<gene>
    <name evidence="3" type="ORF">PgNI_00653</name>
</gene>
<evidence type="ECO:0000313" key="3">
    <source>
        <dbReference type="RefSeq" id="XP_030988177.1"/>
    </source>
</evidence>
<dbReference type="KEGG" id="pgri:PgNI_00653"/>
<evidence type="ECO:0000313" key="2">
    <source>
        <dbReference type="Proteomes" id="UP000515153"/>
    </source>
</evidence>
<protein>
    <recommendedName>
        <fullName evidence="4">Protein kinase domain-containing protein</fullName>
    </recommendedName>
</protein>
<dbReference type="AlphaFoldDB" id="A0A6P8BM95"/>
<proteinExistence type="predicted"/>
<accession>A0A6P8BM95</accession>
<keyword evidence="2" id="KW-1185">Reference proteome</keyword>
<dbReference type="Proteomes" id="UP000515153">
    <property type="component" value="Unplaced"/>
</dbReference>
<reference evidence="3" key="3">
    <citation type="submission" date="2025-08" db="UniProtKB">
        <authorList>
            <consortium name="RefSeq"/>
        </authorList>
    </citation>
    <scope>IDENTIFICATION</scope>
    <source>
        <strain evidence="3">NI907</strain>
    </source>
</reference>